<reference evidence="1" key="1">
    <citation type="journal article" date="2022" name="bioRxiv">
        <title>Genomics of Preaxostyla Flagellates Illuminates Evolutionary Transitions and the Path Towards Mitochondrial Loss.</title>
        <authorList>
            <person name="Novak L.V.F."/>
            <person name="Treitli S.C."/>
            <person name="Pyrih J."/>
            <person name="Halakuc P."/>
            <person name="Pipaliya S.V."/>
            <person name="Vacek V."/>
            <person name="Brzon O."/>
            <person name="Soukal P."/>
            <person name="Eme L."/>
            <person name="Dacks J.B."/>
            <person name="Karnkowska A."/>
            <person name="Elias M."/>
            <person name="Hampl V."/>
        </authorList>
    </citation>
    <scope>NUCLEOTIDE SEQUENCE</scope>
    <source>
        <strain evidence="1">RCP-MX</strain>
    </source>
</reference>
<dbReference type="EMBL" id="JAPMOS010000022">
    <property type="protein sequence ID" value="KAJ4459136.1"/>
    <property type="molecule type" value="Genomic_DNA"/>
</dbReference>
<proteinExistence type="predicted"/>
<protein>
    <submittedName>
        <fullName evidence="1">Uncharacterized protein</fullName>
    </submittedName>
</protein>
<comment type="caution">
    <text evidence="1">The sequence shown here is derived from an EMBL/GenBank/DDBJ whole genome shotgun (WGS) entry which is preliminary data.</text>
</comment>
<accession>A0ABQ8UMB8</accession>
<keyword evidence="2" id="KW-1185">Reference proteome</keyword>
<dbReference type="Proteomes" id="UP001141327">
    <property type="component" value="Unassembled WGS sequence"/>
</dbReference>
<organism evidence="1 2">
    <name type="scientific">Paratrimastix pyriformis</name>
    <dbReference type="NCBI Taxonomy" id="342808"/>
    <lineage>
        <taxon>Eukaryota</taxon>
        <taxon>Metamonada</taxon>
        <taxon>Preaxostyla</taxon>
        <taxon>Paratrimastigidae</taxon>
        <taxon>Paratrimastix</taxon>
    </lineage>
</organism>
<gene>
    <name evidence="1" type="ORF">PAPYR_4936</name>
</gene>
<sequence length="98" mass="11381">MLWMSPEYAKDVELNSDGMDYPQLSKSPPKFNGLFTSTFPRVEKSRPPDCDREVLFGVQRVPRGVFRCRLLLFFDGRLQISYTIFTETLSDPQSLRTL</sequence>
<name>A0ABQ8UMB8_9EUKA</name>
<evidence type="ECO:0000313" key="1">
    <source>
        <dbReference type="EMBL" id="KAJ4459136.1"/>
    </source>
</evidence>
<evidence type="ECO:0000313" key="2">
    <source>
        <dbReference type="Proteomes" id="UP001141327"/>
    </source>
</evidence>